<protein>
    <submittedName>
        <fullName evidence="2">Cna B-type domain-containing protein</fullName>
    </submittedName>
</protein>
<dbReference type="SUPFAM" id="SSF49478">
    <property type="entry name" value="Cna protein B-type domain"/>
    <property type="match status" value="2"/>
</dbReference>
<accession>A0ABT1RJI2</accession>
<organism evidence="2 3">
    <name type="scientific">Anaerovorax odorimutans</name>
    <dbReference type="NCBI Taxonomy" id="109327"/>
    <lineage>
        <taxon>Bacteria</taxon>
        <taxon>Bacillati</taxon>
        <taxon>Bacillota</taxon>
        <taxon>Clostridia</taxon>
        <taxon>Peptostreptococcales</taxon>
        <taxon>Anaerovoracaceae</taxon>
        <taxon>Anaerovorax</taxon>
    </lineage>
</organism>
<dbReference type="Pfam" id="PF05738">
    <property type="entry name" value="Cna_B"/>
    <property type="match status" value="2"/>
</dbReference>
<sequence length="352" mass="37885">MRNKEKSWKQLKRCVFCLAVCGVLLIVLLEPVMAKTVSGTTSKNGSKYDFNCVYTLSSDAANSRYKLEVTAQLKIIKYKFSTTKTHKVHIKINGETYTKTFNGLSGGNNSSTVTKNLYTKTVYFAYGSAARTVPVSITTTDISSGGYGPGVCKASANVTIPAVSTSKTLSGSIIWQDNNNQDGLRSTRTVTIMRDGQAYTSFAAGGAWNVSVPVYKAGGGVSSYGVTGNALSGYTGPVVSGYNLIYSRTAYYTTDVSGEILWEDLGNVMNNRPASVEVKVMKGDAVAAQGIAGPGADGKWSYRFTGLPKYEGGKVIAYRPYARIAGYETEYKGFNIINTWIPAFDVRAGFSI</sequence>
<evidence type="ECO:0000259" key="1">
    <source>
        <dbReference type="Pfam" id="PF05738"/>
    </source>
</evidence>
<dbReference type="InterPro" id="IPR008454">
    <property type="entry name" value="Collagen-bd_Cna-like_B-typ_dom"/>
</dbReference>
<dbReference type="Gene3D" id="2.60.40.1140">
    <property type="entry name" value="Collagen-binding surface protein Cna, B-type domain"/>
    <property type="match status" value="2"/>
</dbReference>
<evidence type="ECO:0000313" key="3">
    <source>
        <dbReference type="Proteomes" id="UP001524502"/>
    </source>
</evidence>
<feature type="domain" description="CNA-B" evidence="1">
    <location>
        <begin position="172"/>
        <end position="242"/>
    </location>
</feature>
<dbReference type="EMBL" id="JANFXK010000001">
    <property type="protein sequence ID" value="MCQ4635339.1"/>
    <property type="molecule type" value="Genomic_DNA"/>
</dbReference>
<dbReference type="CDD" id="cd00222">
    <property type="entry name" value="CollagenBindB"/>
    <property type="match status" value="1"/>
</dbReference>
<evidence type="ECO:0000313" key="2">
    <source>
        <dbReference type="EMBL" id="MCQ4635339.1"/>
    </source>
</evidence>
<dbReference type="RefSeq" id="WP_256130535.1">
    <property type="nucleotide sequence ID" value="NZ_JANFXK010000001.1"/>
</dbReference>
<reference evidence="2 3" key="1">
    <citation type="submission" date="2022-06" db="EMBL/GenBank/DDBJ databases">
        <title>Isolation of gut microbiota from human fecal samples.</title>
        <authorList>
            <person name="Pamer E.G."/>
            <person name="Barat B."/>
            <person name="Waligurski E."/>
            <person name="Medina S."/>
            <person name="Paddock L."/>
            <person name="Mostad J."/>
        </authorList>
    </citation>
    <scope>NUCLEOTIDE SEQUENCE [LARGE SCALE GENOMIC DNA]</scope>
    <source>
        <strain evidence="2 3">SL.3.17</strain>
    </source>
</reference>
<keyword evidence="3" id="KW-1185">Reference proteome</keyword>
<gene>
    <name evidence="2" type="ORF">NE619_01235</name>
</gene>
<feature type="domain" description="CNA-B" evidence="1">
    <location>
        <begin position="256"/>
        <end position="339"/>
    </location>
</feature>
<proteinExistence type="predicted"/>
<name>A0ABT1RJI2_9FIRM</name>
<comment type="caution">
    <text evidence="2">The sequence shown here is derived from an EMBL/GenBank/DDBJ whole genome shotgun (WGS) entry which is preliminary data.</text>
</comment>
<dbReference type="Proteomes" id="UP001524502">
    <property type="component" value="Unassembled WGS sequence"/>
</dbReference>